<proteinExistence type="predicted"/>
<keyword evidence="4" id="KW-0418">Kinase</keyword>
<dbReference type="SUPFAM" id="SSF52172">
    <property type="entry name" value="CheY-like"/>
    <property type="match status" value="1"/>
</dbReference>
<organism evidence="4 5">
    <name type="scientific">Usitatibacter rugosus</name>
    <dbReference type="NCBI Taxonomy" id="2732067"/>
    <lineage>
        <taxon>Bacteria</taxon>
        <taxon>Pseudomonadati</taxon>
        <taxon>Pseudomonadota</taxon>
        <taxon>Betaproteobacteria</taxon>
        <taxon>Nitrosomonadales</taxon>
        <taxon>Usitatibacteraceae</taxon>
        <taxon>Usitatibacter</taxon>
    </lineage>
</organism>
<feature type="modified residue" description="4-aspartylphosphate" evidence="2">
    <location>
        <position position="131"/>
    </location>
</feature>
<dbReference type="EMBL" id="CP053069">
    <property type="protein sequence ID" value="QJR09749.1"/>
    <property type="molecule type" value="Genomic_DNA"/>
</dbReference>
<dbReference type="GO" id="GO:0000160">
    <property type="term" value="P:phosphorelay signal transduction system"/>
    <property type="evidence" value="ECO:0007669"/>
    <property type="project" value="InterPro"/>
</dbReference>
<dbReference type="InterPro" id="IPR050595">
    <property type="entry name" value="Bact_response_regulator"/>
</dbReference>
<dbReference type="PANTHER" id="PTHR44591:SF3">
    <property type="entry name" value="RESPONSE REGULATORY DOMAIN-CONTAINING PROTEIN"/>
    <property type="match status" value="1"/>
</dbReference>
<keyword evidence="4" id="KW-0808">Transferase</keyword>
<dbReference type="Proteomes" id="UP000501534">
    <property type="component" value="Chromosome"/>
</dbReference>
<dbReference type="InterPro" id="IPR001789">
    <property type="entry name" value="Sig_transdc_resp-reg_receiver"/>
</dbReference>
<reference evidence="4 5" key="1">
    <citation type="submission" date="2020-04" db="EMBL/GenBank/DDBJ databases">
        <title>Usitatibacter rugosus gen. nov., sp. nov. and Usitatibacter palustris sp. nov., novel members of Usitatibacteraceae fam. nov. within the order Nitrosomonadales isolated from soil.</title>
        <authorList>
            <person name="Huber K.J."/>
            <person name="Neumann-Schaal M."/>
            <person name="Geppert A."/>
            <person name="Luckner M."/>
            <person name="Wanner G."/>
            <person name="Overmann J."/>
        </authorList>
    </citation>
    <scope>NUCLEOTIDE SEQUENCE [LARGE SCALE GENOMIC DNA]</scope>
    <source>
        <strain evidence="4 5">0125_3</strain>
    </source>
</reference>
<sequence>MIPWGMSSKPGSEVSFARELRDALSAIQMAMEVLRRPPDEATRDRMIELMERQLATLRALADRCDSAPAPGAAMAAEAQTLRLLVVDDNIDSAEVLGTLLEQLGHEVFVAYTGARAIEVAHERRPDVILLDLALPDVSGYDVARTLRRDSQLAGVYIIGLSGFGGDEHRKRALEAGLDDYLVKPVAIETLGKLLAARR</sequence>
<name>A0A6M4GQX7_9PROT</name>
<evidence type="ECO:0000259" key="3">
    <source>
        <dbReference type="PROSITE" id="PS50110"/>
    </source>
</evidence>
<gene>
    <name evidence="4" type="primary">rcsC_8</name>
    <name evidence="4" type="ORF">DSM104443_00799</name>
</gene>
<feature type="domain" description="Response regulatory" evidence="3">
    <location>
        <begin position="82"/>
        <end position="198"/>
    </location>
</feature>
<evidence type="ECO:0000256" key="1">
    <source>
        <dbReference type="ARBA" id="ARBA00022553"/>
    </source>
</evidence>
<accession>A0A6M4GQX7</accession>
<dbReference type="PROSITE" id="PS50110">
    <property type="entry name" value="RESPONSE_REGULATORY"/>
    <property type="match status" value="1"/>
</dbReference>
<protein>
    <submittedName>
        <fullName evidence="4">Sensor histidine kinase RcsC</fullName>
        <ecNumber evidence="4">2.7.13.3</ecNumber>
    </submittedName>
</protein>
<dbReference type="Gene3D" id="3.40.50.2300">
    <property type="match status" value="1"/>
</dbReference>
<dbReference type="InterPro" id="IPR011006">
    <property type="entry name" value="CheY-like_superfamily"/>
</dbReference>
<evidence type="ECO:0000256" key="2">
    <source>
        <dbReference type="PROSITE-ProRule" id="PRU00169"/>
    </source>
</evidence>
<dbReference type="GO" id="GO:0004673">
    <property type="term" value="F:protein histidine kinase activity"/>
    <property type="evidence" value="ECO:0007669"/>
    <property type="project" value="UniProtKB-EC"/>
</dbReference>
<keyword evidence="5" id="KW-1185">Reference proteome</keyword>
<dbReference type="EC" id="2.7.13.3" evidence="4"/>
<dbReference type="SMART" id="SM00448">
    <property type="entry name" value="REC"/>
    <property type="match status" value="1"/>
</dbReference>
<dbReference type="PANTHER" id="PTHR44591">
    <property type="entry name" value="STRESS RESPONSE REGULATOR PROTEIN 1"/>
    <property type="match status" value="1"/>
</dbReference>
<evidence type="ECO:0000313" key="4">
    <source>
        <dbReference type="EMBL" id="QJR09749.1"/>
    </source>
</evidence>
<dbReference type="AlphaFoldDB" id="A0A6M4GQX7"/>
<dbReference type="KEGG" id="uru:DSM104443_00799"/>
<dbReference type="Pfam" id="PF00072">
    <property type="entry name" value="Response_reg"/>
    <property type="match status" value="1"/>
</dbReference>
<evidence type="ECO:0000313" key="5">
    <source>
        <dbReference type="Proteomes" id="UP000501534"/>
    </source>
</evidence>
<keyword evidence="1 2" id="KW-0597">Phosphoprotein</keyword>